<dbReference type="Pfam" id="PF12625">
    <property type="entry name" value="Arabinose_bd"/>
    <property type="match status" value="1"/>
</dbReference>
<name>A0A935TAB4_9PROT</name>
<keyword evidence="3" id="KW-0804">Transcription</keyword>
<evidence type="ECO:0000313" key="5">
    <source>
        <dbReference type="EMBL" id="MBK7954144.1"/>
    </source>
</evidence>
<dbReference type="InterPro" id="IPR032687">
    <property type="entry name" value="AraC-type_N"/>
</dbReference>
<reference evidence="5 6" key="1">
    <citation type="submission" date="2020-10" db="EMBL/GenBank/DDBJ databases">
        <title>Connecting structure to function with the recovery of over 1000 high-quality activated sludge metagenome-assembled genomes encoding full-length rRNA genes using long-read sequencing.</title>
        <authorList>
            <person name="Singleton C.M."/>
            <person name="Petriglieri F."/>
            <person name="Kristensen J.M."/>
            <person name="Kirkegaard R.H."/>
            <person name="Michaelsen T.Y."/>
            <person name="Andersen M.H."/>
            <person name="Karst S.M."/>
            <person name="Dueholm M.S."/>
            <person name="Nielsen P.H."/>
            <person name="Albertsen M."/>
        </authorList>
    </citation>
    <scope>NUCLEOTIDE SEQUENCE [LARGE SCALE GENOMIC DNA]</scope>
    <source>
        <strain evidence="5">Fred_18-Q3-R57-64_BAT3C.720</strain>
    </source>
</reference>
<sequence length="350" mass="37493">MGNPTPNKRGRPPISNHVIRVGGAIALPSLLRARGMDADALIAEVGLQAAAFDHPDNVIPFAKLGELAHLAAERTGLSDLGLRACIPTGLVMLGTVSYLVANSATVGAGLACLQSYLHLHDEGAAPYVQQEGSLAILGYEVLEPHLLGAEQIVFGALAIAANLLREICGAGFTLREVSIAYRAPPDASAFVTHFTAPVRFDADRNAVVFDAAFLERPIAGANTLLRDFLASQLRDKGRIEEGGVARDRIQRVLRTLLATGCISQDEAARAFGMNRRTFARRLQHSGTTFRALLDAVRFDAARILLRGSAVSLEDVANRLGYADVTAFARAFRRWSGESPAVWRRNHGAAV</sequence>
<dbReference type="GO" id="GO:0005829">
    <property type="term" value="C:cytosol"/>
    <property type="evidence" value="ECO:0007669"/>
    <property type="project" value="TreeGrafter"/>
</dbReference>
<dbReference type="SUPFAM" id="SSF46689">
    <property type="entry name" value="Homeodomain-like"/>
    <property type="match status" value="1"/>
</dbReference>
<comment type="caution">
    <text evidence="5">The sequence shown here is derived from an EMBL/GenBank/DDBJ whole genome shotgun (WGS) entry which is preliminary data.</text>
</comment>
<dbReference type="Pfam" id="PF12833">
    <property type="entry name" value="HTH_18"/>
    <property type="match status" value="1"/>
</dbReference>
<dbReference type="Proteomes" id="UP000706151">
    <property type="component" value="Unassembled WGS sequence"/>
</dbReference>
<evidence type="ECO:0000256" key="3">
    <source>
        <dbReference type="ARBA" id="ARBA00023163"/>
    </source>
</evidence>
<feature type="domain" description="HTH araC/xylS-type" evidence="4">
    <location>
        <begin position="247"/>
        <end position="345"/>
    </location>
</feature>
<dbReference type="PROSITE" id="PS01124">
    <property type="entry name" value="HTH_ARAC_FAMILY_2"/>
    <property type="match status" value="1"/>
</dbReference>
<organism evidence="5 6">
    <name type="scientific">Candidatus Accumulibacter affinis</name>
    <dbReference type="NCBI Taxonomy" id="2954384"/>
    <lineage>
        <taxon>Bacteria</taxon>
        <taxon>Pseudomonadati</taxon>
        <taxon>Pseudomonadota</taxon>
        <taxon>Betaproteobacteria</taxon>
        <taxon>Candidatus Accumulibacter</taxon>
    </lineage>
</organism>
<accession>A0A935TAB4</accession>
<dbReference type="InterPro" id="IPR009057">
    <property type="entry name" value="Homeodomain-like_sf"/>
</dbReference>
<protein>
    <submittedName>
        <fullName evidence="5">AraC family transcriptional regulator</fullName>
    </submittedName>
</protein>
<dbReference type="EMBL" id="JADJOT010000008">
    <property type="protein sequence ID" value="MBK7954144.1"/>
    <property type="molecule type" value="Genomic_DNA"/>
</dbReference>
<evidence type="ECO:0000256" key="2">
    <source>
        <dbReference type="ARBA" id="ARBA00023125"/>
    </source>
</evidence>
<evidence type="ECO:0000259" key="4">
    <source>
        <dbReference type="PROSITE" id="PS01124"/>
    </source>
</evidence>
<gene>
    <name evidence="5" type="ORF">IPK02_09385</name>
</gene>
<proteinExistence type="predicted"/>
<dbReference type="GO" id="GO:0003700">
    <property type="term" value="F:DNA-binding transcription factor activity"/>
    <property type="evidence" value="ECO:0007669"/>
    <property type="project" value="InterPro"/>
</dbReference>
<dbReference type="SMART" id="SM00342">
    <property type="entry name" value="HTH_ARAC"/>
    <property type="match status" value="1"/>
</dbReference>
<dbReference type="GO" id="GO:0000976">
    <property type="term" value="F:transcription cis-regulatory region binding"/>
    <property type="evidence" value="ECO:0007669"/>
    <property type="project" value="TreeGrafter"/>
</dbReference>
<keyword evidence="1" id="KW-0805">Transcription regulation</keyword>
<dbReference type="PANTHER" id="PTHR47894:SF4">
    <property type="entry name" value="HTH-TYPE TRANSCRIPTIONAL REGULATOR GADX"/>
    <property type="match status" value="1"/>
</dbReference>
<evidence type="ECO:0000256" key="1">
    <source>
        <dbReference type="ARBA" id="ARBA00023015"/>
    </source>
</evidence>
<dbReference type="PANTHER" id="PTHR47894">
    <property type="entry name" value="HTH-TYPE TRANSCRIPTIONAL REGULATOR GADX"/>
    <property type="match status" value="1"/>
</dbReference>
<evidence type="ECO:0000313" key="6">
    <source>
        <dbReference type="Proteomes" id="UP000706151"/>
    </source>
</evidence>
<dbReference type="AlphaFoldDB" id="A0A935TAB4"/>
<dbReference type="Gene3D" id="1.10.10.60">
    <property type="entry name" value="Homeodomain-like"/>
    <property type="match status" value="1"/>
</dbReference>
<keyword evidence="2" id="KW-0238">DNA-binding</keyword>
<dbReference type="InterPro" id="IPR018060">
    <property type="entry name" value="HTH_AraC"/>
</dbReference>